<name>A0AC34Q3F6_9BILA</name>
<dbReference type="Proteomes" id="UP000887576">
    <property type="component" value="Unplaced"/>
</dbReference>
<proteinExistence type="predicted"/>
<dbReference type="WBParaSite" id="JU765_v2.g12580.t1">
    <property type="protein sequence ID" value="JU765_v2.g12580.t1"/>
    <property type="gene ID" value="JU765_v2.g12580"/>
</dbReference>
<evidence type="ECO:0000313" key="2">
    <source>
        <dbReference type="WBParaSite" id="JU765_v2.g12580.t1"/>
    </source>
</evidence>
<evidence type="ECO:0000313" key="1">
    <source>
        <dbReference type="Proteomes" id="UP000887576"/>
    </source>
</evidence>
<accession>A0AC34Q3F6</accession>
<protein>
    <submittedName>
        <fullName evidence="2">ATP synthase F0 subunit 8</fullName>
    </submittedName>
</protein>
<sequence>MVNLKQDLDLLDYFGPLAVWICFFSAVFIISVTVILWCCVGAKDDTTVFSKYGLGPRRHQPVVETLTPKAD</sequence>
<reference evidence="2" key="1">
    <citation type="submission" date="2022-11" db="UniProtKB">
        <authorList>
            <consortium name="WormBaseParasite"/>
        </authorList>
    </citation>
    <scope>IDENTIFICATION</scope>
</reference>
<organism evidence="1 2">
    <name type="scientific">Panagrolaimus sp. JU765</name>
    <dbReference type="NCBI Taxonomy" id="591449"/>
    <lineage>
        <taxon>Eukaryota</taxon>
        <taxon>Metazoa</taxon>
        <taxon>Ecdysozoa</taxon>
        <taxon>Nematoda</taxon>
        <taxon>Chromadorea</taxon>
        <taxon>Rhabditida</taxon>
        <taxon>Tylenchina</taxon>
        <taxon>Panagrolaimomorpha</taxon>
        <taxon>Panagrolaimoidea</taxon>
        <taxon>Panagrolaimidae</taxon>
        <taxon>Panagrolaimus</taxon>
    </lineage>
</organism>